<protein>
    <submittedName>
        <fullName evidence="5">MarR family transcriptional regulator</fullName>
    </submittedName>
</protein>
<reference evidence="5 6" key="1">
    <citation type="submission" date="2020-08" db="EMBL/GenBank/DDBJ databases">
        <title>A Genomic Blueprint of the Chicken Gut Microbiome.</title>
        <authorList>
            <person name="Gilroy R."/>
            <person name="Ravi A."/>
            <person name="Getino M."/>
            <person name="Pursley I."/>
            <person name="Horton D.L."/>
            <person name="Alikhan N.-F."/>
            <person name="Baker D."/>
            <person name="Gharbi K."/>
            <person name="Hall N."/>
            <person name="Watson M."/>
            <person name="Adriaenssens E.M."/>
            <person name="Foster-Nyarko E."/>
            <person name="Jarju S."/>
            <person name="Secka A."/>
            <person name="Antonio M."/>
            <person name="Oren A."/>
            <person name="Chaudhuri R."/>
            <person name="La Ragione R.M."/>
            <person name="Hildebrand F."/>
            <person name="Pallen M.J."/>
        </authorList>
    </citation>
    <scope>NUCLEOTIDE SEQUENCE [LARGE SCALE GENOMIC DNA]</scope>
    <source>
        <strain evidence="5 6">Sa2CUA1</strain>
    </source>
</reference>
<name>A0ABR8UWW4_9MICC</name>
<dbReference type="PANTHER" id="PTHR33164:SF104">
    <property type="entry name" value="TRANSCRIPTIONAL REGULATORY PROTEIN"/>
    <property type="match status" value="1"/>
</dbReference>
<proteinExistence type="predicted"/>
<keyword evidence="6" id="KW-1185">Reference proteome</keyword>
<dbReference type="PROSITE" id="PS01117">
    <property type="entry name" value="HTH_MARR_1"/>
    <property type="match status" value="1"/>
</dbReference>
<dbReference type="InterPro" id="IPR023187">
    <property type="entry name" value="Tscrpt_reg_MarR-type_CS"/>
</dbReference>
<dbReference type="SUPFAM" id="SSF46785">
    <property type="entry name" value="Winged helix' DNA-binding domain"/>
    <property type="match status" value="1"/>
</dbReference>
<keyword evidence="2" id="KW-0238">DNA-binding</keyword>
<gene>
    <name evidence="5" type="ORF">H9639_16460</name>
</gene>
<evidence type="ECO:0000313" key="6">
    <source>
        <dbReference type="Proteomes" id="UP000609874"/>
    </source>
</evidence>
<dbReference type="PROSITE" id="PS50995">
    <property type="entry name" value="HTH_MARR_2"/>
    <property type="match status" value="1"/>
</dbReference>
<dbReference type="InterPro" id="IPR036390">
    <property type="entry name" value="WH_DNA-bd_sf"/>
</dbReference>
<dbReference type="PANTHER" id="PTHR33164">
    <property type="entry name" value="TRANSCRIPTIONAL REGULATOR, MARR FAMILY"/>
    <property type="match status" value="1"/>
</dbReference>
<dbReference type="RefSeq" id="WP_191809169.1">
    <property type="nucleotide sequence ID" value="NZ_JACSQD010000009.1"/>
</dbReference>
<evidence type="ECO:0000259" key="4">
    <source>
        <dbReference type="PROSITE" id="PS50995"/>
    </source>
</evidence>
<dbReference type="Gene3D" id="1.10.10.10">
    <property type="entry name" value="Winged helix-like DNA-binding domain superfamily/Winged helix DNA-binding domain"/>
    <property type="match status" value="1"/>
</dbReference>
<dbReference type="SMART" id="SM00347">
    <property type="entry name" value="HTH_MARR"/>
    <property type="match status" value="1"/>
</dbReference>
<feature type="domain" description="HTH marR-type" evidence="4">
    <location>
        <begin position="14"/>
        <end position="149"/>
    </location>
</feature>
<dbReference type="Proteomes" id="UP000609874">
    <property type="component" value="Unassembled WGS sequence"/>
</dbReference>
<dbReference type="EMBL" id="JACSQD010000009">
    <property type="protein sequence ID" value="MBD7996887.1"/>
    <property type="molecule type" value="Genomic_DNA"/>
</dbReference>
<dbReference type="Pfam" id="PF01047">
    <property type="entry name" value="MarR"/>
    <property type="match status" value="1"/>
</dbReference>
<dbReference type="PRINTS" id="PR00598">
    <property type="entry name" value="HTHMARR"/>
</dbReference>
<evidence type="ECO:0000256" key="3">
    <source>
        <dbReference type="ARBA" id="ARBA00023163"/>
    </source>
</evidence>
<keyword evidence="3" id="KW-0804">Transcription</keyword>
<organism evidence="5 6">
    <name type="scientific">Arthrobacter gallicola</name>
    <dbReference type="NCBI Taxonomy" id="2762225"/>
    <lineage>
        <taxon>Bacteria</taxon>
        <taxon>Bacillati</taxon>
        <taxon>Actinomycetota</taxon>
        <taxon>Actinomycetes</taxon>
        <taxon>Micrococcales</taxon>
        <taxon>Micrococcaceae</taxon>
        <taxon>Arthrobacter</taxon>
    </lineage>
</organism>
<dbReference type="InterPro" id="IPR000835">
    <property type="entry name" value="HTH_MarR-typ"/>
</dbReference>
<accession>A0ABR8UWW4</accession>
<evidence type="ECO:0000313" key="5">
    <source>
        <dbReference type="EMBL" id="MBD7996887.1"/>
    </source>
</evidence>
<keyword evidence="1" id="KW-0805">Transcription regulation</keyword>
<dbReference type="InterPro" id="IPR036388">
    <property type="entry name" value="WH-like_DNA-bd_sf"/>
</dbReference>
<comment type="caution">
    <text evidence="5">The sequence shown here is derived from an EMBL/GenBank/DDBJ whole genome shotgun (WGS) entry which is preliminary data.</text>
</comment>
<evidence type="ECO:0000256" key="1">
    <source>
        <dbReference type="ARBA" id="ARBA00023015"/>
    </source>
</evidence>
<dbReference type="InterPro" id="IPR039422">
    <property type="entry name" value="MarR/SlyA-like"/>
</dbReference>
<evidence type="ECO:0000256" key="2">
    <source>
        <dbReference type="ARBA" id="ARBA00023125"/>
    </source>
</evidence>
<sequence>MSSENSGSTPVKQTAETWESLFRAQVGVMRRLQRDREFKELTMREYDVLFNLSRCPGGWTRLNELNEHLLISQPSLSRMMDRLENKGLVCRRPAENDQRGVELSLTEEGRAVQKRLGRIHVRTIHDLLAPALSPEELTDLKSLTDKLLDSLNSEGKPGPE</sequence>